<dbReference type="RefSeq" id="WP_013706216.1">
    <property type="nucleotide sequence ID" value="NC_015388.1"/>
</dbReference>
<comment type="subunit">
    <text evidence="3">Homodimer.</text>
</comment>
<dbReference type="InterPro" id="IPR036390">
    <property type="entry name" value="WH_DNA-bd_sf"/>
</dbReference>
<dbReference type="Gene3D" id="1.10.60.10">
    <property type="entry name" value="Iron dependent repressor, metal binding and dimerisation domain"/>
    <property type="match status" value="1"/>
</dbReference>
<evidence type="ECO:0000256" key="1">
    <source>
        <dbReference type="ARBA" id="ARBA00004496"/>
    </source>
</evidence>
<dbReference type="GO" id="GO:0046914">
    <property type="term" value="F:transition metal ion binding"/>
    <property type="evidence" value="ECO:0007669"/>
    <property type="project" value="InterPro"/>
</dbReference>
<accession>F2NCH0</accession>
<evidence type="ECO:0000256" key="8">
    <source>
        <dbReference type="ARBA" id="ARBA00023125"/>
    </source>
</evidence>
<name>F2NCH0_DESAR</name>
<evidence type="ECO:0000256" key="9">
    <source>
        <dbReference type="ARBA" id="ARBA00023159"/>
    </source>
</evidence>
<evidence type="ECO:0000259" key="14">
    <source>
        <dbReference type="PROSITE" id="PS50944"/>
    </source>
</evidence>
<keyword evidence="6" id="KW-0678">Repressor</keyword>
<keyword evidence="16" id="KW-1185">Reference proteome</keyword>
<keyword evidence="5" id="KW-0963">Cytoplasm</keyword>
<comment type="similarity">
    <text evidence="2">Belongs to the DtxR/MntR family.</text>
</comment>
<gene>
    <name evidence="15" type="ordered locus">Desac_1244</name>
</gene>
<dbReference type="SUPFAM" id="SSF47979">
    <property type="entry name" value="Iron-dependent repressor protein, dimerization domain"/>
    <property type="match status" value="1"/>
</dbReference>
<reference evidence="15 16" key="1">
    <citation type="journal article" date="2011" name="Stand. Genomic Sci.">
        <title>Complete genome sequence of the acetate-degrading sulfate reducer Desulfobacca acetoxidans type strain (ASRB2).</title>
        <authorList>
            <person name="Goker M."/>
            <person name="Teshima H."/>
            <person name="Lapidus A."/>
            <person name="Nolan M."/>
            <person name="Lucas S."/>
            <person name="Hammon N."/>
            <person name="Deshpande S."/>
            <person name="Cheng J.F."/>
            <person name="Tapia R."/>
            <person name="Han C."/>
            <person name="Goodwin L."/>
            <person name="Pitluck S."/>
            <person name="Huntemann M."/>
            <person name="Liolios K."/>
            <person name="Ivanova N."/>
            <person name="Pagani I."/>
            <person name="Mavromatis K."/>
            <person name="Ovchinikova G."/>
            <person name="Pati A."/>
            <person name="Chen A."/>
            <person name="Palaniappan K."/>
            <person name="Land M."/>
            <person name="Hauser L."/>
            <person name="Brambilla E.M."/>
            <person name="Rohde M."/>
            <person name="Spring S."/>
            <person name="Detter J.C."/>
            <person name="Woyke T."/>
            <person name="Bristow J."/>
            <person name="Eisen J.A."/>
            <person name="Markowitz V."/>
            <person name="Hugenholtz P."/>
            <person name="Kyrpides N.C."/>
            <person name="Klenk H.P."/>
        </authorList>
    </citation>
    <scope>NUCLEOTIDE SEQUENCE [LARGE SCALE GENOMIC DNA]</scope>
    <source>
        <strain evidence="16">ATCC 700848 / DSM 11109 / ASRB2</strain>
    </source>
</reference>
<reference evidence="16" key="2">
    <citation type="submission" date="2011-03" db="EMBL/GenBank/DDBJ databases">
        <title>The complete genome of Desulfobacca acetoxidans DSM 11109.</title>
        <authorList>
            <consortium name="US DOE Joint Genome Institute (JGI-PGF)"/>
            <person name="Lucas S."/>
            <person name="Copeland A."/>
            <person name="Lapidus A."/>
            <person name="Bruce D."/>
            <person name="Goodwin L."/>
            <person name="Pitluck S."/>
            <person name="Peters L."/>
            <person name="Kyrpides N."/>
            <person name="Mavromatis K."/>
            <person name="Ivanova N."/>
            <person name="Ovchinnikova G."/>
            <person name="Teshima H."/>
            <person name="Detter J.C."/>
            <person name="Han C."/>
            <person name="Land M."/>
            <person name="Hauser L."/>
            <person name="Markowitz V."/>
            <person name="Cheng J.-F."/>
            <person name="Hugenholtz P."/>
            <person name="Woyke T."/>
            <person name="Wu D."/>
            <person name="Spring S."/>
            <person name="Schueler E."/>
            <person name="Brambilla E."/>
            <person name="Klenk H.-P."/>
            <person name="Eisen J.A."/>
        </authorList>
    </citation>
    <scope>NUCLEOTIDE SEQUENCE [LARGE SCALE GENOMIC DNA]</scope>
    <source>
        <strain evidence="16">ATCC 700848 / DSM 11109 / ASRB2</strain>
    </source>
</reference>
<dbReference type="InterPro" id="IPR036388">
    <property type="entry name" value="WH-like_DNA-bd_sf"/>
</dbReference>
<evidence type="ECO:0000256" key="10">
    <source>
        <dbReference type="ARBA" id="ARBA00023163"/>
    </source>
</evidence>
<comment type="function">
    <text evidence="12">In the presence of manganese, represses expression of mntH and mntS. Up-regulates expression of mntP.</text>
</comment>
<evidence type="ECO:0000256" key="4">
    <source>
        <dbReference type="ARBA" id="ARBA00022386"/>
    </source>
</evidence>
<dbReference type="SMART" id="SM00529">
    <property type="entry name" value="HTH_DTXR"/>
    <property type="match status" value="1"/>
</dbReference>
<dbReference type="Proteomes" id="UP000000483">
    <property type="component" value="Chromosome"/>
</dbReference>
<dbReference type="GO" id="GO:0003700">
    <property type="term" value="F:DNA-binding transcription factor activity"/>
    <property type="evidence" value="ECO:0007669"/>
    <property type="project" value="InterPro"/>
</dbReference>
<evidence type="ECO:0000313" key="16">
    <source>
        <dbReference type="Proteomes" id="UP000000483"/>
    </source>
</evidence>
<evidence type="ECO:0000256" key="5">
    <source>
        <dbReference type="ARBA" id="ARBA00022490"/>
    </source>
</evidence>
<evidence type="ECO:0000256" key="11">
    <source>
        <dbReference type="ARBA" id="ARBA00023211"/>
    </source>
</evidence>
<dbReference type="InterPro" id="IPR036421">
    <property type="entry name" value="Fe_dep_repressor_sf"/>
</dbReference>
<evidence type="ECO:0000256" key="2">
    <source>
        <dbReference type="ARBA" id="ARBA00007871"/>
    </source>
</evidence>
<keyword evidence="10" id="KW-0804">Transcription</keyword>
<dbReference type="OrthoDB" id="9791355at2"/>
<proteinExistence type="inferred from homology"/>
<dbReference type="STRING" id="880072.Desac_1244"/>
<evidence type="ECO:0000256" key="13">
    <source>
        <dbReference type="ARBA" id="ARBA00032593"/>
    </source>
</evidence>
<dbReference type="PANTHER" id="PTHR33238:SF11">
    <property type="entry name" value="TRANSCRIPTIONAL REGULATOR MNTR"/>
    <property type="match status" value="1"/>
</dbReference>
<evidence type="ECO:0000256" key="6">
    <source>
        <dbReference type="ARBA" id="ARBA00022491"/>
    </source>
</evidence>
<evidence type="ECO:0000256" key="12">
    <source>
        <dbReference type="ARBA" id="ARBA00025185"/>
    </source>
</evidence>
<sequence length="171" mass="19164">MENLSLSASMEDYLEAIFHIVAEKRVARGKDIAASLRVHKSSVTAALRNLAENKLINYAPYDVVTLTPQGAALAQDVVWRHEALLNFFVQVLTIEEHLAEEVACRMEHALPRLIGDRLILFCDFLEVCPLTGKKWILGFQHFCNGDLTQKNCEHCLSLCLEDVTKNGLEVG</sequence>
<dbReference type="KEGG" id="dao:Desac_1244"/>
<keyword evidence="8" id="KW-0238">DNA-binding</keyword>
<dbReference type="InterPro" id="IPR001367">
    <property type="entry name" value="Fe_dep_repressor"/>
</dbReference>
<evidence type="ECO:0000256" key="7">
    <source>
        <dbReference type="ARBA" id="ARBA00023015"/>
    </source>
</evidence>
<dbReference type="EMBL" id="CP002629">
    <property type="protein sequence ID" value="AEB09104.1"/>
    <property type="molecule type" value="Genomic_DNA"/>
</dbReference>
<dbReference type="InterPro" id="IPR022689">
    <property type="entry name" value="Iron_dep_repressor"/>
</dbReference>
<comment type="subcellular location">
    <subcellularLocation>
        <location evidence="1">Cytoplasm</location>
    </subcellularLocation>
</comment>
<evidence type="ECO:0000313" key="15">
    <source>
        <dbReference type="EMBL" id="AEB09104.1"/>
    </source>
</evidence>
<protein>
    <recommendedName>
        <fullName evidence="4">Transcriptional regulator MntR</fullName>
    </recommendedName>
    <alternativeName>
        <fullName evidence="13">Manganese transport regulator</fullName>
    </alternativeName>
</protein>
<dbReference type="Pfam" id="PF01325">
    <property type="entry name" value="Fe_dep_repress"/>
    <property type="match status" value="1"/>
</dbReference>
<dbReference type="GO" id="GO:0003677">
    <property type="term" value="F:DNA binding"/>
    <property type="evidence" value="ECO:0007669"/>
    <property type="project" value="UniProtKB-KW"/>
</dbReference>
<keyword evidence="9" id="KW-0010">Activator</keyword>
<organism evidence="15 16">
    <name type="scientific">Desulfobacca acetoxidans (strain ATCC 700848 / DSM 11109 / ASRB2)</name>
    <dbReference type="NCBI Taxonomy" id="880072"/>
    <lineage>
        <taxon>Bacteria</taxon>
        <taxon>Pseudomonadati</taxon>
        <taxon>Thermodesulfobacteriota</taxon>
        <taxon>Desulfobaccia</taxon>
        <taxon>Desulfobaccales</taxon>
        <taxon>Desulfobaccaceae</taxon>
        <taxon>Desulfobacca</taxon>
    </lineage>
</organism>
<dbReference type="InterPro" id="IPR050536">
    <property type="entry name" value="DtxR_MntR_Metal-Reg"/>
</dbReference>
<dbReference type="InterPro" id="IPR022687">
    <property type="entry name" value="HTH_DTXR"/>
</dbReference>
<keyword evidence="7" id="KW-0805">Transcription regulation</keyword>
<dbReference type="PROSITE" id="PS50944">
    <property type="entry name" value="HTH_DTXR"/>
    <property type="match status" value="1"/>
</dbReference>
<dbReference type="eggNOG" id="COG1321">
    <property type="taxonomic scope" value="Bacteria"/>
</dbReference>
<dbReference type="SUPFAM" id="SSF46785">
    <property type="entry name" value="Winged helix' DNA-binding domain"/>
    <property type="match status" value="1"/>
</dbReference>
<dbReference type="GO" id="GO:0005737">
    <property type="term" value="C:cytoplasm"/>
    <property type="evidence" value="ECO:0007669"/>
    <property type="project" value="UniProtKB-SubCell"/>
</dbReference>
<evidence type="ECO:0000256" key="3">
    <source>
        <dbReference type="ARBA" id="ARBA00011738"/>
    </source>
</evidence>
<dbReference type="GO" id="GO:0046983">
    <property type="term" value="F:protein dimerization activity"/>
    <property type="evidence" value="ECO:0007669"/>
    <property type="project" value="InterPro"/>
</dbReference>
<keyword evidence="11" id="KW-0464">Manganese</keyword>
<dbReference type="AlphaFoldDB" id="F2NCH0"/>
<feature type="domain" description="HTH dtxR-type" evidence="14">
    <location>
        <begin position="6"/>
        <end position="67"/>
    </location>
</feature>
<dbReference type="Pfam" id="PF02742">
    <property type="entry name" value="Fe_dep_repr_C"/>
    <property type="match status" value="1"/>
</dbReference>
<dbReference type="PANTHER" id="PTHR33238">
    <property type="entry name" value="IRON (METAL) DEPENDENT REPRESSOR, DTXR FAMILY"/>
    <property type="match status" value="1"/>
</dbReference>
<dbReference type="Gene3D" id="1.10.10.10">
    <property type="entry name" value="Winged helix-like DNA-binding domain superfamily/Winged helix DNA-binding domain"/>
    <property type="match status" value="1"/>
</dbReference>
<dbReference type="HOGENOM" id="CLU_069532_3_0_7"/>